<comment type="caution">
    <text evidence="2">The sequence shown here is derived from an EMBL/GenBank/DDBJ whole genome shotgun (WGS) entry which is preliminary data.</text>
</comment>
<evidence type="ECO:0000256" key="1">
    <source>
        <dbReference type="SAM" id="Phobius"/>
    </source>
</evidence>
<name>A0AAW2GX15_9HYME</name>
<feature type="transmembrane region" description="Helical" evidence="1">
    <location>
        <begin position="45"/>
        <end position="68"/>
    </location>
</feature>
<dbReference type="Proteomes" id="UP001430953">
    <property type="component" value="Unassembled WGS sequence"/>
</dbReference>
<evidence type="ECO:0000313" key="3">
    <source>
        <dbReference type="Proteomes" id="UP001430953"/>
    </source>
</evidence>
<keyword evidence="1" id="KW-0472">Membrane</keyword>
<gene>
    <name evidence="2" type="ORF">PUN28_002985</name>
</gene>
<accession>A0AAW2GX15</accession>
<keyword evidence="1" id="KW-1133">Transmembrane helix</keyword>
<dbReference type="EMBL" id="JADYXP020000002">
    <property type="protein sequence ID" value="KAL0131804.1"/>
    <property type="molecule type" value="Genomic_DNA"/>
</dbReference>
<keyword evidence="1" id="KW-0812">Transmembrane</keyword>
<sequence>MCFLVLKKLLCNKQIAQKIASILEMVKTRDFFCKSFSVFLTDRNFFRLLLLCFIKICLSYFAGFQFCCRLDLS</sequence>
<keyword evidence="3" id="KW-1185">Reference proteome</keyword>
<dbReference type="AlphaFoldDB" id="A0AAW2GX15"/>
<protein>
    <submittedName>
        <fullName evidence="2">Uncharacterized protein</fullName>
    </submittedName>
</protein>
<proteinExistence type="predicted"/>
<reference evidence="2 3" key="1">
    <citation type="submission" date="2023-03" db="EMBL/GenBank/DDBJ databases">
        <title>High recombination rates correlate with genetic variation in Cardiocondyla obscurior ants.</title>
        <authorList>
            <person name="Errbii M."/>
        </authorList>
    </citation>
    <scope>NUCLEOTIDE SEQUENCE [LARGE SCALE GENOMIC DNA]</scope>
    <source>
        <strain evidence="2">Alpha-2009</strain>
        <tissue evidence="2">Whole body</tissue>
    </source>
</reference>
<evidence type="ECO:0000313" key="2">
    <source>
        <dbReference type="EMBL" id="KAL0131804.1"/>
    </source>
</evidence>
<organism evidence="2 3">
    <name type="scientific">Cardiocondyla obscurior</name>
    <dbReference type="NCBI Taxonomy" id="286306"/>
    <lineage>
        <taxon>Eukaryota</taxon>
        <taxon>Metazoa</taxon>
        <taxon>Ecdysozoa</taxon>
        <taxon>Arthropoda</taxon>
        <taxon>Hexapoda</taxon>
        <taxon>Insecta</taxon>
        <taxon>Pterygota</taxon>
        <taxon>Neoptera</taxon>
        <taxon>Endopterygota</taxon>
        <taxon>Hymenoptera</taxon>
        <taxon>Apocrita</taxon>
        <taxon>Aculeata</taxon>
        <taxon>Formicoidea</taxon>
        <taxon>Formicidae</taxon>
        <taxon>Myrmicinae</taxon>
        <taxon>Cardiocondyla</taxon>
    </lineage>
</organism>